<protein>
    <submittedName>
        <fullName evidence="2">Uncharacterized protein</fullName>
    </submittedName>
</protein>
<accession>A0AAV7TK35</accession>
<feature type="region of interest" description="Disordered" evidence="1">
    <location>
        <begin position="64"/>
        <end position="98"/>
    </location>
</feature>
<comment type="caution">
    <text evidence="2">The sequence shown here is derived from an EMBL/GenBank/DDBJ whole genome shotgun (WGS) entry which is preliminary data.</text>
</comment>
<evidence type="ECO:0000313" key="2">
    <source>
        <dbReference type="EMBL" id="KAJ1176929.1"/>
    </source>
</evidence>
<dbReference type="AlphaFoldDB" id="A0AAV7TK35"/>
<dbReference type="EMBL" id="JANPWB010000006">
    <property type="protein sequence ID" value="KAJ1176929.1"/>
    <property type="molecule type" value="Genomic_DNA"/>
</dbReference>
<name>A0AAV7TK35_PLEWA</name>
<feature type="compositionally biased region" description="Basic and acidic residues" evidence="1">
    <location>
        <begin position="76"/>
        <end position="85"/>
    </location>
</feature>
<reference evidence="2" key="1">
    <citation type="journal article" date="2022" name="bioRxiv">
        <title>Sequencing and chromosome-scale assembly of the giantPleurodeles waltlgenome.</title>
        <authorList>
            <person name="Brown T."/>
            <person name="Elewa A."/>
            <person name="Iarovenko S."/>
            <person name="Subramanian E."/>
            <person name="Araus A.J."/>
            <person name="Petzold A."/>
            <person name="Susuki M."/>
            <person name="Suzuki K.-i.T."/>
            <person name="Hayashi T."/>
            <person name="Toyoda A."/>
            <person name="Oliveira C."/>
            <person name="Osipova E."/>
            <person name="Leigh N.D."/>
            <person name="Simon A."/>
            <person name="Yun M.H."/>
        </authorList>
    </citation>
    <scope>NUCLEOTIDE SEQUENCE</scope>
    <source>
        <strain evidence="2">20211129_DDA</strain>
        <tissue evidence="2">Liver</tissue>
    </source>
</reference>
<evidence type="ECO:0000256" key="1">
    <source>
        <dbReference type="SAM" id="MobiDB-lite"/>
    </source>
</evidence>
<feature type="region of interest" description="Disordered" evidence="1">
    <location>
        <begin position="147"/>
        <end position="186"/>
    </location>
</feature>
<gene>
    <name evidence="2" type="ORF">NDU88_002196</name>
</gene>
<sequence>MHVPEARKPDNGIPRNDICMMLGKESKGKVAIYELQRLAGQPGGLPWQLQIEWETQCCFTPTTMLGRGRGKPPTSFRKDERREDGEVSGNFPNQLQPFTEKLLGKRRKEVGAPAALASPLLYCPRLQAVSTEPYTASRALITQQADCRLSSSPPPHPAPSQNGLDSGPGGLFMGLRACGPKTGVRA</sequence>
<evidence type="ECO:0000313" key="3">
    <source>
        <dbReference type="Proteomes" id="UP001066276"/>
    </source>
</evidence>
<proteinExistence type="predicted"/>
<dbReference type="Proteomes" id="UP001066276">
    <property type="component" value="Chromosome 3_2"/>
</dbReference>
<organism evidence="2 3">
    <name type="scientific">Pleurodeles waltl</name>
    <name type="common">Iberian ribbed newt</name>
    <dbReference type="NCBI Taxonomy" id="8319"/>
    <lineage>
        <taxon>Eukaryota</taxon>
        <taxon>Metazoa</taxon>
        <taxon>Chordata</taxon>
        <taxon>Craniata</taxon>
        <taxon>Vertebrata</taxon>
        <taxon>Euteleostomi</taxon>
        <taxon>Amphibia</taxon>
        <taxon>Batrachia</taxon>
        <taxon>Caudata</taxon>
        <taxon>Salamandroidea</taxon>
        <taxon>Salamandridae</taxon>
        <taxon>Pleurodelinae</taxon>
        <taxon>Pleurodeles</taxon>
    </lineage>
</organism>
<keyword evidence="3" id="KW-1185">Reference proteome</keyword>